<keyword evidence="2" id="KW-1185">Reference proteome</keyword>
<evidence type="ECO:0000313" key="1">
    <source>
        <dbReference type="EMBL" id="MBK1868774.1"/>
    </source>
</evidence>
<dbReference type="Proteomes" id="UP000616151">
    <property type="component" value="Unassembled WGS sequence"/>
</dbReference>
<name>A0ACC5R7X6_9HYPH</name>
<sequence length="83" mass="9088">MLGVEIKGTGGCRKFRFAGRGKGKSGGYRVVTFFTGEALPVYLITVFGKNMKDNLSDAEANELKKLTKQIVLAYAAKARRKKS</sequence>
<accession>A0ACC5R7X6</accession>
<gene>
    <name evidence="1" type="ORF">JHL16_20625</name>
</gene>
<dbReference type="EMBL" id="JAENHL010000007">
    <property type="protein sequence ID" value="MBK1868774.1"/>
    <property type="molecule type" value="Genomic_DNA"/>
</dbReference>
<comment type="caution">
    <text evidence="1">The sequence shown here is derived from an EMBL/GenBank/DDBJ whole genome shotgun (WGS) entry which is preliminary data.</text>
</comment>
<reference evidence="1" key="1">
    <citation type="submission" date="2021-01" db="EMBL/GenBank/DDBJ databases">
        <authorList>
            <person name="Sun Q."/>
        </authorList>
    </citation>
    <scope>NUCLEOTIDE SEQUENCE</scope>
    <source>
        <strain evidence="1">YIM B02566</strain>
    </source>
</reference>
<organism evidence="1 2">
    <name type="scientific">Taklimakanibacter albus</name>
    <dbReference type="NCBI Taxonomy" id="2800327"/>
    <lineage>
        <taxon>Bacteria</taxon>
        <taxon>Pseudomonadati</taxon>
        <taxon>Pseudomonadota</taxon>
        <taxon>Alphaproteobacteria</taxon>
        <taxon>Hyphomicrobiales</taxon>
        <taxon>Aestuariivirgaceae</taxon>
        <taxon>Taklimakanibacter</taxon>
    </lineage>
</organism>
<proteinExistence type="predicted"/>
<protein>
    <submittedName>
        <fullName evidence="1">Type II toxin-antitoxin system RelE/ParE family toxin</fullName>
    </submittedName>
</protein>
<evidence type="ECO:0000313" key="2">
    <source>
        <dbReference type="Proteomes" id="UP000616151"/>
    </source>
</evidence>